<gene>
    <name evidence="1" type="ORF">SDC9_211155</name>
</gene>
<proteinExistence type="predicted"/>
<dbReference type="EMBL" id="VSSQ01142758">
    <property type="protein sequence ID" value="MPN63397.1"/>
    <property type="molecule type" value="Genomic_DNA"/>
</dbReference>
<comment type="caution">
    <text evidence="1">The sequence shown here is derived from an EMBL/GenBank/DDBJ whole genome shotgun (WGS) entry which is preliminary data.</text>
</comment>
<accession>A0A645JJ71</accession>
<name>A0A645JJ71_9ZZZZ</name>
<organism evidence="1">
    <name type="scientific">bioreactor metagenome</name>
    <dbReference type="NCBI Taxonomy" id="1076179"/>
    <lineage>
        <taxon>unclassified sequences</taxon>
        <taxon>metagenomes</taxon>
        <taxon>ecological metagenomes</taxon>
    </lineage>
</organism>
<dbReference type="AlphaFoldDB" id="A0A645JJ71"/>
<reference evidence="1" key="1">
    <citation type="submission" date="2019-08" db="EMBL/GenBank/DDBJ databases">
        <authorList>
            <person name="Kucharzyk K."/>
            <person name="Murdoch R.W."/>
            <person name="Higgins S."/>
            <person name="Loffler F."/>
        </authorList>
    </citation>
    <scope>NUCLEOTIDE SEQUENCE</scope>
</reference>
<evidence type="ECO:0000313" key="1">
    <source>
        <dbReference type="EMBL" id="MPN63397.1"/>
    </source>
</evidence>
<sequence length="86" mass="10038">MVIDNDYSKKLLILWKSDFYLVLTLHQLVKNPHLQQLKLPNTCLIFLILALKIQPITYLTLPYAHDSLLDCFLNPINLANDLLLNY</sequence>
<protein>
    <submittedName>
        <fullName evidence="1">Uncharacterized protein</fullName>
    </submittedName>
</protein>